<name>A0A9X1BQG1_9BURK</name>
<evidence type="ECO:0000313" key="8">
    <source>
        <dbReference type="Proteomes" id="UP000643207"/>
    </source>
</evidence>
<keyword evidence="6" id="KW-0732">Signal</keyword>
<organism evidence="7 8">
    <name type="scientific">Aquariibacter lacus</name>
    <dbReference type="NCBI Taxonomy" id="2801332"/>
    <lineage>
        <taxon>Bacteria</taxon>
        <taxon>Pseudomonadati</taxon>
        <taxon>Pseudomonadota</taxon>
        <taxon>Betaproteobacteria</taxon>
        <taxon>Burkholderiales</taxon>
        <taxon>Sphaerotilaceae</taxon>
        <taxon>Aquariibacter</taxon>
    </lineage>
</organism>
<dbReference type="GO" id="GO:0046872">
    <property type="term" value="F:metal ion binding"/>
    <property type="evidence" value="ECO:0007669"/>
    <property type="project" value="UniProtKB-KW"/>
</dbReference>
<dbReference type="EMBL" id="JAERRA010000001">
    <property type="protein sequence ID" value="MBL0718503.1"/>
    <property type="molecule type" value="Genomic_DNA"/>
</dbReference>
<evidence type="ECO:0000256" key="1">
    <source>
        <dbReference type="ARBA" id="ARBA00022448"/>
    </source>
</evidence>
<evidence type="ECO:0000256" key="6">
    <source>
        <dbReference type="SAM" id="SignalP"/>
    </source>
</evidence>
<dbReference type="InterPro" id="IPR012292">
    <property type="entry name" value="Globin/Proto"/>
</dbReference>
<reference evidence="7 8" key="1">
    <citation type="submission" date="2021-01" db="EMBL/GenBank/DDBJ databases">
        <title>Piscinibacter sp. Jin2 Genome sequencing and assembly.</title>
        <authorList>
            <person name="Kim I."/>
        </authorList>
    </citation>
    <scope>NUCLEOTIDE SEQUENCE [LARGE SCALE GENOMIC DNA]</scope>
    <source>
        <strain evidence="7 8">Jin2</strain>
    </source>
</reference>
<dbReference type="AlphaFoldDB" id="A0A9X1BQG1"/>
<evidence type="ECO:0000256" key="2">
    <source>
        <dbReference type="ARBA" id="ARBA00022617"/>
    </source>
</evidence>
<feature type="binding site" description="distal binding residue" evidence="5">
    <location>
        <position position="100"/>
    </location>
    <ligand>
        <name>heme</name>
        <dbReference type="ChEBI" id="CHEBI:30413"/>
    </ligand>
    <ligandPart>
        <name>Fe</name>
        <dbReference type="ChEBI" id="CHEBI:18248"/>
    </ligandPart>
</feature>
<evidence type="ECO:0000256" key="3">
    <source>
        <dbReference type="ARBA" id="ARBA00022723"/>
    </source>
</evidence>
<comment type="caution">
    <text evidence="7">The sequence shown here is derived from an EMBL/GenBank/DDBJ whole genome shotgun (WGS) entry which is preliminary data.</text>
</comment>
<evidence type="ECO:0000256" key="4">
    <source>
        <dbReference type="ARBA" id="ARBA00023004"/>
    </source>
</evidence>
<dbReference type="CDD" id="cd00454">
    <property type="entry name" value="TrHb1_N"/>
    <property type="match status" value="1"/>
</dbReference>
<accession>A0A9X1BQG1</accession>
<dbReference type="SUPFAM" id="SSF46458">
    <property type="entry name" value="Globin-like"/>
    <property type="match status" value="1"/>
</dbReference>
<keyword evidence="8" id="KW-1185">Reference proteome</keyword>
<dbReference type="Gene3D" id="1.10.490.10">
    <property type="entry name" value="Globins"/>
    <property type="match status" value="1"/>
</dbReference>
<dbReference type="GO" id="GO:0019825">
    <property type="term" value="F:oxygen binding"/>
    <property type="evidence" value="ECO:0007669"/>
    <property type="project" value="InterPro"/>
</dbReference>
<feature type="signal peptide" evidence="6">
    <location>
        <begin position="1"/>
        <end position="26"/>
    </location>
</feature>
<keyword evidence="2 5" id="KW-0349">Heme</keyword>
<feature type="chain" id="PRO_5040985369" evidence="6">
    <location>
        <begin position="27"/>
        <end position="148"/>
    </location>
</feature>
<dbReference type="InterPro" id="IPR001486">
    <property type="entry name" value="Hemoglobin_trunc"/>
</dbReference>
<dbReference type="GO" id="GO:0020037">
    <property type="term" value="F:heme binding"/>
    <property type="evidence" value="ECO:0007669"/>
    <property type="project" value="InterPro"/>
</dbReference>
<keyword evidence="1" id="KW-0813">Transport</keyword>
<protein>
    <submittedName>
        <fullName evidence="7">Group 1 truncated hemoglobin</fullName>
    </submittedName>
</protein>
<keyword evidence="4 5" id="KW-0408">Iron</keyword>
<proteinExistence type="predicted"/>
<evidence type="ECO:0000313" key="7">
    <source>
        <dbReference type="EMBL" id="MBL0718503.1"/>
    </source>
</evidence>
<evidence type="ECO:0000256" key="5">
    <source>
        <dbReference type="PIRSR" id="PIRSR601486-1"/>
    </source>
</evidence>
<dbReference type="InterPro" id="IPR009050">
    <property type="entry name" value="Globin-like_sf"/>
</dbReference>
<sequence length="148" mass="15541">MLLCRCAAPWVLAMGLIGTGLPAVQAAAPAAPTLYSQLGGEAAIAKVIDTFLTVVGGDPRIAPSFAGANLPRLRTLLVEQVCEATGGPCKYTGRDMKSSHAGMGITEAQFNALAEALYTAMDREGVPYALQNRLMALLAPMHRDIVTR</sequence>
<keyword evidence="3 5" id="KW-0479">Metal-binding</keyword>
<gene>
    <name evidence="7" type="ORF">JI742_01250</name>
</gene>
<dbReference type="Proteomes" id="UP000643207">
    <property type="component" value="Unassembled WGS sequence"/>
</dbReference>
<dbReference type="Pfam" id="PF01152">
    <property type="entry name" value="Bac_globin"/>
    <property type="match status" value="1"/>
</dbReference>